<dbReference type="STRING" id="1629334.Cva_01146"/>
<dbReference type="InterPro" id="IPR001787">
    <property type="entry name" value="Ribosomal_bL21"/>
</dbReference>
<dbReference type="SUPFAM" id="SSF141091">
    <property type="entry name" value="L21p-like"/>
    <property type="match status" value="1"/>
</dbReference>
<evidence type="ECO:0000256" key="6">
    <source>
        <dbReference type="SAM" id="MobiDB-lite"/>
    </source>
</evidence>
<evidence type="ECO:0000256" key="1">
    <source>
        <dbReference type="ARBA" id="ARBA00008563"/>
    </source>
</evidence>
<dbReference type="AlphaFoldDB" id="A0A0K8MF55"/>
<evidence type="ECO:0000256" key="5">
    <source>
        <dbReference type="RuleBase" id="RU000562"/>
    </source>
</evidence>
<name>A0A0K8MF55_9PROT</name>
<comment type="function">
    <text evidence="4 5">This protein binds to 23S rRNA in the presence of protein L20.</text>
</comment>
<dbReference type="GO" id="GO:0005737">
    <property type="term" value="C:cytoplasm"/>
    <property type="evidence" value="ECO:0007669"/>
    <property type="project" value="UniProtKB-ARBA"/>
</dbReference>
<feature type="compositionally biased region" description="Basic and acidic residues" evidence="6">
    <location>
        <begin position="144"/>
        <end position="160"/>
    </location>
</feature>
<dbReference type="HAMAP" id="MF_01363">
    <property type="entry name" value="Ribosomal_bL21"/>
    <property type="match status" value="1"/>
</dbReference>
<keyword evidence="4 5" id="KW-0694">RNA-binding</keyword>
<evidence type="ECO:0000313" key="7">
    <source>
        <dbReference type="EMBL" id="GAO98484.1"/>
    </source>
</evidence>
<keyword evidence="8" id="KW-1185">Reference proteome</keyword>
<dbReference type="GO" id="GO:0006412">
    <property type="term" value="P:translation"/>
    <property type="evidence" value="ECO:0007669"/>
    <property type="project" value="UniProtKB-UniRule"/>
</dbReference>
<dbReference type="GO" id="GO:0005840">
    <property type="term" value="C:ribosome"/>
    <property type="evidence" value="ECO:0007669"/>
    <property type="project" value="UniProtKB-KW"/>
</dbReference>
<reference evidence="7 8" key="1">
    <citation type="submission" date="2015-03" db="EMBL/GenBank/DDBJ databases">
        <title>Caedibacter varicaedens, whole genome shotgun sequence.</title>
        <authorList>
            <person name="Suzuki H."/>
            <person name="Dapper A.L."/>
            <person name="Gibson A.K."/>
            <person name="Jackson C."/>
            <person name="Lee H."/>
            <person name="Pejaver V.R."/>
            <person name="Doak T."/>
            <person name="Lynch M."/>
        </authorList>
    </citation>
    <scope>NUCLEOTIDE SEQUENCE [LARGE SCALE GENOMIC DNA]</scope>
</reference>
<dbReference type="OrthoDB" id="9813334at2"/>
<keyword evidence="4 5" id="KW-0699">rRNA-binding</keyword>
<sequence length="188" mass="20842">MFAVVKTGGKQYKVSPGDVLKIERLEGEAGQHIDLSSILLINDEGKVSIGSPLLEKAQIRATIVEQTRGDKIIVFKKKRRQGYRRKAGHRQDLTVIRIEEILPQGGSSNVMMKKTLKDEATKDPQKESPVKAEKSSLKEQAVSQKKEKSSQKEESVKKETSSTAQAKKVTEKPISAKKPSSSKKEKTT</sequence>
<dbReference type="NCBIfam" id="TIGR00061">
    <property type="entry name" value="L21"/>
    <property type="match status" value="1"/>
</dbReference>
<dbReference type="Proteomes" id="UP000036771">
    <property type="component" value="Unassembled WGS sequence"/>
</dbReference>
<evidence type="ECO:0000256" key="2">
    <source>
        <dbReference type="ARBA" id="ARBA00022980"/>
    </source>
</evidence>
<dbReference type="EMBL" id="BBVC01000062">
    <property type="protein sequence ID" value="GAO98484.1"/>
    <property type="molecule type" value="Genomic_DNA"/>
</dbReference>
<comment type="similarity">
    <text evidence="1 4 5">Belongs to the bacterial ribosomal protein bL21 family.</text>
</comment>
<keyword evidence="2 4" id="KW-0689">Ribosomal protein</keyword>
<feature type="region of interest" description="Disordered" evidence="6">
    <location>
        <begin position="118"/>
        <end position="188"/>
    </location>
</feature>
<dbReference type="GO" id="GO:0003735">
    <property type="term" value="F:structural constituent of ribosome"/>
    <property type="evidence" value="ECO:0007669"/>
    <property type="project" value="InterPro"/>
</dbReference>
<evidence type="ECO:0000313" key="8">
    <source>
        <dbReference type="Proteomes" id="UP000036771"/>
    </source>
</evidence>
<dbReference type="GO" id="GO:1990904">
    <property type="term" value="C:ribonucleoprotein complex"/>
    <property type="evidence" value="ECO:0007669"/>
    <property type="project" value="UniProtKB-KW"/>
</dbReference>
<organism evidence="7 8">
    <name type="scientific">Caedimonas varicaedens</name>
    <dbReference type="NCBI Taxonomy" id="1629334"/>
    <lineage>
        <taxon>Bacteria</taxon>
        <taxon>Pseudomonadati</taxon>
        <taxon>Pseudomonadota</taxon>
        <taxon>Alphaproteobacteria</taxon>
        <taxon>Holosporales</taxon>
        <taxon>Caedimonadaceae</taxon>
        <taxon>Caedimonas</taxon>
    </lineage>
</organism>
<dbReference type="PANTHER" id="PTHR21349">
    <property type="entry name" value="50S RIBOSOMAL PROTEIN L21"/>
    <property type="match status" value="1"/>
</dbReference>
<dbReference type="GO" id="GO:0019843">
    <property type="term" value="F:rRNA binding"/>
    <property type="evidence" value="ECO:0007669"/>
    <property type="project" value="UniProtKB-UniRule"/>
</dbReference>
<evidence type="ECO:0000256" key="3">
    <source>
        <dbReference type="ARBA" id="ARBA00023274"/>
    </source>
</evidence>
<accession>A0A0K8MF55</accession>
<feature type="compositionally biased region" description="Basic and acidic residues" evidence="6">
    <location>
        <begin position="118"/>
        <end position="137"/>
    </location>
</feature>
<gene>
    <name evidence="4 7" type="primary">rplU</name>
    <name evidence="7" type="ORF">Cva_01146</name>
</gene>
<dbReference type="PANTHER" id="PTHR21349:SF0">
    <property type="entry name" value="LARGE RIBOSOMAL SUBUNIT PROTEIN BL21M"/>
    <property type="match status" value="1"/>
</dbReference>
<dbReference type="InterPro" id="IPR028909">
    <property type="entry name" value="bL21-like"/>
</dbReference>
<keyword evidence="3 4" id="KW-0687">Ribonucleoprotein</keyword>
<comment type="subunit">
    <text evidence="4">Part of the 50S ribosomal subunit. Contacts protein L20.</text>
</comment>
<proteinExistence type="inferred from homology"/>
<evidence type="ECO:0000256" key="4">
    <source>
        <dbReference type="HAMAP-Rule" id="MF_01363"/>
    </source>
</evidence>
<dbReference type="InterPro" id="IPR036164">
    <property type="entry name" value="bL21-like_sf"/>
</dbReference>
<comment type="caution">
    <text evidence="7">The sequence shown here is derived from an EMBL/GenBank/DDBJ whole genome shotgun (WGS) entry which is preliminary data.</text>
</comment>
<protein>
    <recommendedName>
        <fullName evidence="4">Large ribosomal subunit protein bL21</fullName>
    </recommendedName>
</protein>
<dbReference type="Pfam" id="PF00829">
    <property type="entry name" value="Ribosomal_L21p"/>
    <property type="match status" value="1"/>
</dbReference>